<dbReference type="PROSITE" id="PS00893">
    <property type="entry name" value="NUDIX_BOX"/>
    <property type="match status" value="1"/>
</dbReference>
<evidence type="ECO:0000256" key="1">
    <source>
        <dbReference type="ARBA" id="ARBA00005582"/>
    </source>
</evidence>
<dbReference type="PROSITE" id="PS51462">
    <property type="entry name" value="NUDIX"/>
    <property type="match status" value="1"/>
</dbReference>
<evidence type="ECO:0000256" key="3">
    <source>
        <dbReference type="RuleBase" id="RU003476"/>
    </source>
</evidence>
<dbReference type="PANTHER" id="PTHR43736">
    <property type="entry name" value="ADP-RIBOSE PYROPHOSPHATASE"/>
    <property type="match status" value="1"/>
</dbReference>
<dbReference type="InterPro" id="IPR020476">
    <property type="entry name" value="Nudix_hydrolase"/>
</dbReference>
<dbReference type="Gene3D" id="3.90.79.10">
    <property type="entry name" value="Nucleoside Triphosphate Pyrophosphohydrolase"/>
    <property type="match status" value="1"/>
</dbReference>
<evidence type="ECO:0000256" key="2">
    <source>
        <dbReference type="ARBA" id="ARBA00022801"/>
    </source>
</evidence>
<dbReference type="GO" id="GO:0016787">
    <property type="term" value="F:hydrolase activity"/>
    <property type="evidence" value="ECO:0007669"/>
    <property type="project" value="UniProtKB-KW"/>
</dbReference>
<dbReference type="Proteomes" id="UP000321103">
    <property type="component" value="Unassembled WGS sequence"/>
</dbReference>
<dbReference type="PRINTS" id="PR00502">
    <property type="entry name" value="NUDIXFAMILY"/>
</dbReference>
<comment type="caution">
    <text evidence="5">The sequence shown here is derived from an EMBL/GenBank/DDBJ whole genome shotgun (WGS) entry which is preliminary data.</text>
</comment>
<keyword evidence="2 3" id="KW-0378">Hydrolase</keyword>
<dbReference type="EMBL" id="BJZS01000048">
    <property type="protein sequence ID" value="GEO95558.1"/>
    <property type="molecule type" value="Genomic_DNA"/>
</dbReference>
<evidence type="ECO:0000313" key="6">
    <source>
        <dbReference type="Proteomes" id="UP000321103"/>
    </source>
</evidence>
<dbReference type="Pfam" id="PF00293">
    <property type="entry name" value="NUDIX"/>
    <property type="match status" value="1"/>
</dbReference>
<accession>A0A512ICZ0</accession>
<organism evidence="5 6">
    <name type="scientific">Kocuria turfanensis</name>
    <dbReference type="NCBI Taxonomy" id="388357"/>
    <lineage>
        <taxon>Bacteria</taxon>
        <taxon>Bacillati</taxon>
        <taxon>Actinomycetota</taxon>
        <taxon>Actinomycetes</taxon>
        <taxon>Micrococcales</taxon>
        <taxon>Micrococcaceae</taxon>
        <taxon>Kocuria</taxon>
    </lineage>
</organism>
<name>A0A512ICZ0_9MICC</name>
<dbReference type="STRING" id="388357.GCA_001580365_02191"/>
<protein>
    <recommendedName>
        <fullName evidence="4">Nudix hydrolase domain-containing protein</fullName>
    </recommendedName>
</protein>
<evidence type="ECO:0000259" key="4">
    <source>
        <dbReference type="PROSITE" id="PS51462"/>
    </source>
</evidence>
<sequence>MAFPVPSAPKKRPTAPAAALPTVEEVSAGGIVVDLATPSHPVAIIARINRGGRLEWCLPKGHPEGEETNEEAAIREIEEETGIAGEVLSPLGSIDYWFTVSGHRVHKTVHHFLLRATGGHLTTDNDPDHEAVDVAWVDIDDLGRKLSFPNERRIADIAREYIIHQL</sequence>
<dbReference type="AlphaFoldDB" id="A0A512ICZ0"/>
<dbReference type="InterPro" id="IPR000086">
    <property type="entry name" value="NUDIX_hydrolase_dom"/>
</dbReference>
<dbReference type="InterPro" id="IPR020084">
    <property type="entry name" value="NUDIX_hydrolase_CS"/>
</dbReference>
<dbReference type="InterPro" id="IPR015797">
    <property type="entry name" value="NUDIX_hydrolase-like_dom_sf"/>
</dbReference>
<feature type="domain" description="Nudix hydrolase" evidence="4">
    <location>
        <begin position="26"/>
        <end position="160"/>
    </location>
</feature>
<evidence type="ECO:0000313" key="5">
    <source>
        <dbReference type="EMBL" id="GEO95558.1"/>
    </source>
</evidence>
<reference evidence="5 6" key="1">
    <citation type="submission" date="2019-07" db="EMBL/GenBank/DDBJ databases">
        <title>Whole genome shotgun sequence of Kocuria turfanensis NBRC 107627.</title>
        <authorList>
            <person name="Hosoyama A."/>
            <person name="Uohara A."/>
            <person name="Ohji S."/>
            <person name="Ichikawa N."/>
        </authorList>
    </citation>
    <scope>NUCLEOTIDE SEQUENCE [LARGE SCALE GENOMIC DNA]</scope>
    <source>
        <strain evidence="5 6">NBRC 107627</strain>
    </source>
</reference>
<comment type="similarity">
    <text evidence="1 3">Belongs to the Nudix hydrolase family.</text>
</comment>
<proteinExistence type="inferred from homology"/>
<gene>
    <name evidence="5" type="ORF">KTU01_16810</name>
</gene>
<keyword evidence="6" id="KW-1185">Reference proteome</keyword>
<dbReference type="SUPFAM" id="SSF55811">
    <property type="entry name" value="Nudix"/>
    <property type="match status" value="1"/>
</dbReference>
<dbReference type="RefSeq" id="WP_062735775.1">
    <property type="nucleotide sequence ID" value="NZ_BJZS01000048.1"/>
</dbReference>
<dbReference type="PANTHER" id="PTHR43736:SF1">
    <property type="entry name" value="DIHYDRONEOPTERIN TRIPHOSPHATE DIPHOSPHATASE"/>
    <property type="match status" value="1"/>
</dbReference>